<feature type="region of interest" description="Disordered" evidence="2">
    <location>
        <begin position="1966"/>
        <end position="1992"/>
    </location>
</feature>
<dbReference type="OMA" id="MSCHDES"/>
<feature type="region of interest" description="Disordered" evidence="2">
    <location>
        <begin position="699"/>
        <end position="769"/>
    </location>
</feature>
<dbReference type="InterPro" id="IPR026320">
    <property type="entry name" value="PRR14"/>
</dbReference>
<proteinExistence type="predicted"/>
<evidence type="ECO:0000256" key="1">
    <source>
        <dbReference type="ARBA" id="ARBA00022553"/>
    </source>
</evidence>
<feature type="compositionally biased region" description="Basic and acidic residues" evidence="2">
    <location>
        <begin position="729"/>
        <end position="763"/>
    </location>
</feature>
<dbReference type="KEGG" id="ocu:100338773"/>
<feature type="compositionally biased region" description="Basic and acidic residues" evidence="2">
    <location>
        <begin position="1393"/>
        <end position="1407"/>
    </location>
</feature>
<feature type="region of interest" description="Disordered" evidence="2">
    <location>
        <begin position="562"/>
        <end position="588"/>
    </location>
</feature>
<dbReference type="EMBL" id="AAGW02067691">
    <property type="status" value="NOT_ANNOTATED_CDS"/>
    <property type="molecule type" value="Genomic_DNA"/>
</dbReference>
<dbReference type="HOGENOM" id="CLU_001409_0_0_1"/>
<feature type="compositionally biased region" description="Basic and acidic residues" evidence="2">
    <location>
        <begin position="34"/>
        <end position="50"/>
    </location>
</feature>
<dbReference type="Ensembl" id="ENSOCUT00000016828.4">
    <property type="protein sequence ID" value="ENSOCUP00000014464.3"/>
    <property type="gene ID" value="ENSOCUG00000016828.4"/>
</dbReference>
<feature type="domain" description="Tantalus-like" evidence="3">
    <location>
        <begin position="2006"/>
        <end position="2063"/>
    </location>
</feature>
<dbReference type="EMBL" id="AAGW02067688">
    <property type="status" value="NOT_ANNOTATED_CDS"/>
    <property type="molecule type" value="Genomic_DNA"/>
</dbReference>
<dbReference type="FunCoup" id="G1TCG3">
    <property type="interactions" value="81"/>
</dbReference>
<dbReference type="EMBL" id="AAGW02067690">
    <property type="status" value="NOT_ANNOTATED_CDS"/>
    <property type="molecule type" value="Genomic_DNA"/>
</dbReference>
<feature type="compositionally biased region" description="Basic and acidic residues" evidence="2">
    <location>
        <begin position="1424"/>
        <end position="1449"/>
    </location>
</feature>
<organism evidence="4 5">
    <name type="scientific">Oryctolagus cuniculus</name>
    <name type="common">Rabbit</name>
    <dbReference type="NCBI Taxonomy" id="9986"/>
    <lineage>
        <taxon>Eukaryota</taxon>
        <taxon>Metazoa</taxon>
        <taxon>Chordata</taxon>
        <taxon>Craniata</taxon>
        <taxon>Vertebrata</taxon>
        <taxon>Euteleostomi</taxon>
        <taxon>Mammalia</taxon>
        <taxon>Eutheria</taxon>
        <taxon>Euarchontoglires</taxon>
        <taxon>Glires</taxon>
        <taxon>Lagomorpha</taxon>
        <taxon>Leporidae</taxon>
        <taxon>Oryctolagus</taxon>
    </lineage>
</organism>
<feature type="region of interest" description="Disordered" evidence="2">
    <location>
        <begin position="124"/>
        <end position="156"/>
    </location>
</feature>
<dbReference type="OrthoDB" id="6163216at2759"/>
<dbReference type="GeneID" id="100338773"/>
<protein>
    <submittedName>
        <fullName evidence="4">Proline rich 14 like</fullName>
    </submittedName>
</protein>
<gene>
    <name evidence="4" type="primary">PRR14L</name>
</gene>
<feature type="region of interest" description="Disordered" evidence="2">
    <location>
        <begin position="1393"/>
        <end position="1449"/>
    </location>
</feature>
<dbReference type="Bgee" id="ENSOCUG00000016828">
    <property type="expression patterns" value="Expressed in upper lobe of left lung and 15 other cell types or tissues"/>
</dbReference>
<dbReference type="eggNOG" id="ENOG502RJ6E">
    <property type="taxonomic scope" value="Eukaryota"/>
</dbReference>
<feature type="region of interest" description="Disordered" evidence="2">
    <location>
        <begin position="308"/>
        <end position="452"/>
    </location>
</feature>
<dbReference type="InParanoid" id="G1TCG3"/>
<feature type="compositionally biased region" description="Polar residues" evidence="2">
    <location>
        <begin position="1002"/>
        <end position="1018"/>
    </location>
</feature>
<feature type="region of interest" description="Disordered" evidence="2">
    <location>
        <begin position="29"/>
        <end position="61"/>
    </location>
</feature>
<dbReference type="Proteomes" id="UP000001811">
    <property type="component" value="Chromosome 21"/>
</dbReference>
<dbReference type="PANTHER" id="PTHR14522:SF0">
    <property type="entry name" value="PROTEIN PRR14L"/>
    <property type="match status" value="1"/>
</dbReference>
<dbReference type="STRING" id="9986.ENSOCUP00000014464"/>
<feature type="region of interest" description="Disordered" evidence="2">
    <location>
        <begin position="74"/>
        <end position="103"/>
    </location>
</feature>
<evidence type="ECO:0000259" key="3">
    <source>
        <dbReference type="Pfam" id="PF15386"/>
    </source>
</evidence>
<sequence length="2131" mass="230670">MLSSGIETQPVPLDSSMSAVVQELYSELPVSVSKEPHADSEPSVIPDRKPGAPSSLVSQSRALPLELQRTHAERCGEETSESLDRGGAPGRCGLVDPTAGGSLASGILDRKEKAKSMELTVFRAEGDQAEGRRDPCEGAKEEPRQHCAAAEDRISPSQEDLLMQSSKELSCTDLPGDFLRSKEQSVQIINESVVEPPAEVQGMKVNGTETDSSEGHENGNVSKGVSAGHSKDPDVDRTMASGEVSETSTLISLKPLNFMDPGLTEATPKEKACEELKTCPSWLSLLPGNSAISKVDNGKEELCKSNPVCEADNSQQQTLGHHKEKHSSARGNPAATRNPGAAESSGENSKVPCCTSSLTSPESRITSLEKGGFENDGLLKGSAEKTDNSYLGEDDQSKNLASSKENGAQLLSPVSERGELSVINGRQPVRDASGYCSGEKETVDSPKENIHSNHCVQGSLHAESPASSVPSSSPEAVEIVFKNNDLKVTSDTQGNKQNSFSSLVQIEEPKRTTTIEPGMLHEKICSEDSDSSVSIQRNLDGDTQLNEVSCHGFLPERKSLLSLRPEDQISSMPNDGSKPQEGTTQLQTSPDFDYRAESEKGIQTSQGDIPCSDEQSITCEMNKLSYTNELVVNKLENECVFNQVPLNSQDHTKLPTDSVLSRNKEMPFPASEGVQQSHQPPSEDGADVIAGTQTIPIETKAKDHSPPGHKTCGATSNSPTLNIKPGSLEGERETADSGTEDLHSSLLSDKKEAAGSPQDKKEAAGSPQEVIECTNVPSQRTSSCHCVRKSVPEENTCSTCAAFVSGRTTVDINNLAASRPENEHRVLCSQRREDFVESSACKVMCTSEESELDEAETKDSLLGDKFRNRTAAGMLNNGSSAKATACIKSSGEGVERKERDLPGETAFCKYNISDCAAQGLNQSANIPSPEKLLEQAPTVTFSSFENMNRAVETVHRKAEDVLDWQSKQSRPGGCRCEDRPAEEALEREGIETLTGPHREGSHNPQDQLITSGSSNPLSSGPKKGNAEAAIGSVSGCEESTHGIVDAVCAACSSEPAEGMLGVEVSGTLGSAIRQGRVTFQETLRSTLSQRDIAFTATTDQDSAFPNATASVVESLEIKKSCEEKVCQCLKDCEIEKCPDSCAHKMHKKESFADHEPNIRILDRVKLSLNDVCPEQQSKGAFLKETQRMTEGAKAEINVLLGKENTSKISSKELSSRGQDENSVSFGRLESTEIMPLCPSAQEKSGKNIKSEETALKNILKPKDDETLCENLKGCSVVLHEKGECIPRDASNCSEGDSMYISVKKNAGTECHRHLPLAVETEATREPEESQSGRVGPGTIGEASDVSTREPGGAVGGGGDDTSEISQAFTCPRRPSEAGKQQSEATCCVQKKEEEQTHQKGALERRTASDVFSDAAQTKNQPKAGQDESAKTKEITVAKPAKEDPKEESFRHPLKDAALYTGPCLPGDPQKVQDPSSAGCDPICGAFGNTSHQKGVLPVKKQPHRRCKRVSCQEQVSVGRRMSRASCSAFVKGPSAPIPTKAYRLLSSRVVSVPTRSEPETLPTRSSISHIPKQRATPCHLLRSLNFRKPTKESALLNKLSVLASKLAPATKTQKLTRYRRCSSELVPAAKSFKRLRYKRLLDGFSYSTMLLNPHLAASAWDKRPDSKPLALYSLEGIKMSFIDLSNRMPSLLFGSRIFPVSFPVKSGSDGATESSRTFPEHCAPARLALGKAAQCASQPPKWTFSFFLSHGCPGMAAFREDTGLHSQAHTQAPPLRPSPLPDCGDTAVVQPRADCSVLGLHTLLALCSPGCYRIWTKKRSFSSHMPTVQRLFLTQFTQGLKGLRSPASIADKIFCSLPYSVGRVLSIWSQHGPSACSFEISAFQSTRSKEQPSLDTTSSHTMLPYVPLPGVEAPYSTSGNQMRLEPSFAALVPKSCLVTEPAVSQLLLSASELQVPAFAELDGVTAACPRPQSSPPEQKEAEPEKRPKKVSQIRIRKTIPKPDPNLTPMGLPRPKRLKKKEFSLEEIYTNKNYKSPPANRCLETIFEEPKERNGTLISISQQKRKRVLEFQDFTVPRKRRARGKVKLAGSFTRAQKAALQSRELDALLIQKLMELETFFAKEEEQEPSAGC</sequence>
<feature type="compositionally biased region" description="Basic and acidic residues" evidence="2">
    <location>
        <begin position="124"/>
        <end position="154"/>
    </location>
</feature>
<reference evidence="4" key="3">
    <citation type="submission" date="2025-09" db="UniProtKB">
        <authorList>
            <consortium name="Ensembl"/>
        </authorList>
    </citation>
    <scope>IDENTIFICATION</scope>
    <source>
        <strain evidence="4">Thorbecke</strain>
    </source>
</reference>
<feature type="compositionally biased region" description="Basic and acidic residues" evidence="2">
    <location>
        <begin position="438"/>
        <end position="451"/>
    </location>
</feature>
<dbReference type="InterPro" id="IPR028149">
    <property type="entry name" value="Tantalus-like"/>
</dbReference>
<feature type="region of interest" description="Disordered" evidence="2">
    <location>
        <begin position="1318"/>
        <end position="1365"/>
    </location>
</feature>
<feature type="region of interest" description="Disordered" evidence="2">
    <location>
        <begin position="992"/>
        <end position="1027"/>
    </location>
</feature>
<reference evidence="4" key="2">
    <citation type="submission" date="2025-08" db="UniProtKB">
        <authorList>
            <consortium name="Ensembl"/>
        </authorList>
    </citation>
    <scope>IDENTIFICATION</scope>
    <source>
        <strain evidence="4">Thorbecke</strain>
    </source>
</reference>
<dbReference type="CTD" id="253143"/>
<feature type="compositionally biased region" description="Basic and acidic residues" evidence="2">
    <location>
        <begin position="992"/>
        <end position="1001"/>
    </location>
</feature>
<keyword evidence="1" id="KW-0597">Phosphoprotein</keyword>
<dbReference type="GeneTree" id="ENSGT00520000055626"/>
<keyword evidence="5" id="KW-1185">Reference proteome</keyword>
<evidence type="ECO:0000313" key="4">
    <source>
        <dbReference type="Ensembl" id="ENSOCUP00000014464.3"/>
    </source>
</evidence>
<feature type="compositionally biased region" description="Polar residues" evidence="2">
    <location>
        <begin position="354"/>
        <end position="366"/>
    </location>
</feature>
<dbReference type="EMBL" id="AAGW02067687">
    <property type="status" value="NOT_ANNOTATED_CDS"/>
    <property type="molecule type" value="Genomic_DNA"/>
</dbReference>
<evidence type="ECO:0000256" key="2">
    <source>
        <dbReference type="SAM" id="MobiDB-lite"/>
    </source>
</evidence>
<dbReference type="Pfam" id="PF15386">
    <property type="entry name" value="Tantalus"/>
    <property type="match status" value="1"/>
</dbReference>
<evidence type="ECO:0000313" key="5">
    <source>
        <dbReference type="Proteomes" id="UP000001811"/>
    </source>
</evidence>
<reference evidence="4 5" key="1">
    <citation type="journal article" date="2011" name="Nature">
        <title>A high-resolution map of human evolutionary constraint using 29 mammals.</title>
        <authorList>
            <person name="Lindblad-Toh K."/>
            <person name="Garber M."/>
            <person name="Zuk O."/>
            <person name="Lin M.F."/>
            <person name="Parker B.J."/>
            <person name="Washietl S."/>
            <person name="Kheradpour P."/>
            <person name="Ernst J."/>
            <person name="Jordan G."/>
            <person name="Mauceli E."/>
            <person name="Ward L.D."/>
            <person name="Lowe C.B."/>
            <person name="Holloway A.K."/>
            <person name="Clamp M."/>
            <person name="Gnerre S."/>
            <person name="Alfoldi J."/>
            <person name="Beal K."/>
            <person name="Chang J."/>
            <person name="Clawson H."/>
            <person name="Cuff J."/>
            <person name="Di Palma F."/>
            <person name="Fitzgerald S."/>
            <person name="Flicek P."/>
            <person name="Guttman M."/>
            <person name="Hubisz M.J."/>
            <person name="Jaffe D.B."/>
            <person name="Jungreis I."/>
            <person name="Kent W.J."/>
            <person name="Kostka D."/>
            <person name="Lara M."/>
            <person name="Martins A.L."/>
            <person name="Massingham T."/>
            <person name="Moltke I."/>
            <person name="Raney B.J."/>
            <person name="Rasmussen M.D."/>
            <person name="Robinson J."/>
            <person name="Stark A."/>
            <person name="Vilella A.J."/>
            <person name="Wen J."/>
            <person name="Xie X."/>
            <person name="Zody M.C."/>
            <person name="Baldwin J."/>
            <person name="Bloom T."/>
            <person name="Chin C.W."/>
            <person name="Heiman D."/>
            <person name="Nicol R."/>
            <person name="Nusbaum C."/>
            <person name="Young S."/>
            <person name="Wilkinson J."/>
            <person name="Worley K.C."/>
            <person name="Kovar C.L."/>
            <person name="Muzny D.M."/>
            <person name="Gibbs R.A."/>
            <person name="Cree A."/>
            <person name="Dihn H.H."/>
            <person name="Fowler G."/>
            <person name="Jhangiani S."/>
            <person name="Joshi V."/>
            <person name="Lee S."/>
            <person name="Lewis L.R."/>
            <person name="Nazareth L.V."/>
            <person name="Okwuonu G."/>
            <person name="Santibanez J."/>
            <person name="Warren W.C."/>
            <person name="Mardis E.R."/>
            <person name="Weinstock G.M."/>
            <person name="Wilson R.K."/>
            <person name="Delehaunty K."/>
            <person name="Dooling D."/>
            <person name="Fronik C."/>
            <person name="Fulton L."/>
            <person name="Fulton B."/>
            <person name="Graves T."/>
            <person name="Minx P."/>
            <person name="Sodergren E."/>
            <person name="Birney E."/>
            <person name="Margulies E.H."/>
            <person name="Herrero J."/>
            <person name="Green E.D."/>
            <person name="Haussler D."/>
            <person name="Siepel A."/>
            <person name="Goldman N."/>
            <person name="Pollard K.S."/>
            <person name="Pedersen J.S."/>
            <person name="Lander E.S."/>
            <person name="Kellis M."/>
        </authorList>
    </citation>
    <scope>NUCLEOTIDE SEQUENCE [LARGE SCALE GENOMIC DNA]</scope>
    <source>
        <strain evidence="4 5">Thorbecke inbred</strain>
    </source>
</reference>
<dbReference type="EMBL" id="AAGW02067689">
    <property type="status" value="NOT_ANNOTATED_CDS"/>
    <property type="molecule type" value="Genomic_DNA"/>
</dbReference>
<dbReference type="PaxDb" id="9986-ENSOCUP00000014464"/>
<accession>G1TCG3</accession>
<name>G1TCG3_RABIT</name>
<feature type="region of interest" description="Disordered" evidence="2">
    <location>
        <begin position="192"/>
        <end position="246"/>
    </location>
</feature>
<dbReference type="PANTHER" id="PTHR14522">
    <property type="entry name" value="EMO2-RELATED"/>
    <property type="match status" value="1"/>
</dbReference>